<dbReference type="PANTHER" id="PTHR43618">
    <property type="entry name" value="7-ALPHA-HYDROXYSTEROID DEHYDROGENASE"/>
    <property type="match status" value="1"/>
</dbReference>
<dbReference type="InterPro" id="IPR002347">
    <property type="entry name" value="SDR_fam"/>
</dbReference>
<dbReference type="STRING" id="1043003.A0A074WAB4"/>
<dbReference type="PANTHER" id="PTHR43618:SF18">
    <property type="entry name" value="SHORT CHAIN DEHYDROGENASE_REDUCTASE FAMILY (AFU_ORTHOLOGUE AFUA_5G12480)"/>
    <property type="match status" value="1"/>
</dbReference>
<dbReference type="HOGENOM" id="CLU_010194_12_1_1"/>
<name>A0A074WAB4_AURM1</name>
<dbReference type="Pfam" id="PF13561">
    <property type="entry name" value="adh_short_C2"/>
    <property type="match status" value="1"/>
</dbReference>
<dbReference type="SUPFAM" id="SSF51735">
    <property type="entry name" value="NAD(P)-binding Rossmann-fold domains"/>
    <property type="match status" value="1"/>
</dbReference>
<dbReference type="InterPro" id="IPR052178">
    <property type="entry name" value="Sec_Metab_Biosynth_SDR"/>
</dbReference>
<evidence type="ECO:0000313" key="4">
    <source>
        <dbReference type="EMBL" id="KEQ59461.1"/>
    </source>
</evidence>
<dbReference type="Gene3D" id="3.40.50.720">
    <property type="entry name" value="NAD(P)-binding Rossmann-like Domain"/>
    <property type="match status" value="1"/>
</dbReference>
<dbReference type="CDD" id="cd05233">
    <property type="entry name" value="SDR_c"/>
    <property type="match status" value="1"/>
</dbReference>
<proteinExistence type="inferred from homology"/>
<dbReference type="PRINTS" id="PR00081">
    <property type="entry name" value="GDHRDH"/>
</dbReference>
<sequence length="291" mass="31109">MAELYQRNNLFSVDGLVAVITGGGSGIGLMMTKAFASNGAKKVYIVGRRKEKLDEAASFNPSVIIPVVGDVTSKDALKAVASRVESETGYINLLVCNSGTMGPVTGVNNRKVSIKEYAAAAMNQSWDEVTSTLNLNVASVMFTAYAFLELLEKGNKHPAFSKTKSQILVTASIAGFEKEPNQSMAYKASKAATIHVAKNLSSELWPFDIRCNALAPGLFPSELASSLLSDSKADPREEGSFDKSYIPAERTGTEEDMAGTILYIASRAGAYLNGNILVIDGGRLNVMHSTY</sequence>
<keyword evidence="3" id="KW-0560">Oxidoreductase</keyword>
<organism evidence="4 5">
    <name type="scientific">Aureobasidium melanogenum (strain CBS 110374)</name>
    <name type="common">Aureobasidium pullulans var. melanogenum</name>
    <dbReference type="NCBI Taxonomy" id="1043003"/>
    <lineage>
        <taxon>Eukaryota</taxon>
        <taxon>Fungi</taxon>
        <taxon>Dikarya</taxon>
        <taxon>Ascomycota</taxon>
        <taxon>Pezizomycotina</taxon>
        <taxon>Dothideomycetes</taxon>
        <taxon>Dothideomycetidae</taxon>
        <taxon>Dothideales</taxon>
        <taxon>Saccotheciaceae</taxon>
        <taxon>Aureobasidium</taxon>
    </lineage>
</organism>
<evidence type="ECO:0000256" key="3">
    <source>
        <dbReference type="ARBA" id="ARBA00023002"/>
    </source>
</evidence>
<dbReference type="Proteomes" id="UP000030672">
    <property type="component" value="Unassembled WGS sequence"/>
</dbReference>
<dbReference type="GO" id="GO:0016491">
    <property type="term" value="F:oxidoreductase activity"/>
    <property type="evidence" value="ECO:0007669"/>
    <property type="project" value="UniProtKB-KW"/>
</dbReference>
<evidence type="ECO:0000313" key="5">
    <source>
        <dbReference type="Proteomes" id="UP000030672"/>
    </source>
</evidence>
<evidence type="ECO:0000256" key="1">
    <source>
        <dbReference type="ARBA" id="ARBA00006484"/>
    </source>
</evidence>
<keyword evidence="5" id="KW-1185">Reference proteome</keyword>
<dbReference type="EMBL" id="KL584848">
    <property type="protein sequence ID" value="KEQ59461.1"/>
    <property type="molecule type" value="Genomic_DNA"/>
</dbReference>
<dbReference type="GeneID" id="63916528"/>
<protein>
    <submittedName>
        <fullName evidence="4">NAD(P)-binding protein</fullName>
    </submittedName>
</protein>
<reference evidence="4 5" key="1">
    <citation type="journal article" date="2014" name="BMC Genomics">
        <title>Genome sequencing of four Aureobasidium pullulans varieties: biotechnological potential, stress tolerance, and description of new species.</title>
        <authorList>
            <person name="Gostin Ar C."/>
            <person name="Ohm R.A."/>
            <person name="Kogej T."/>
            <person name="Sonjak S."/>
            <person name="Turk M."/>
            <person name="Zajc J."/>
            <person name="Zalar P."/>
            <person name="Grube M."/>
            <person name="Sun H."/>
            <person name="Han J."/>
            <person name="Sharma A."/>
            <person name="Chiniquy J."/>
            <person name="Ngan C.Y."/>
            <person name="Lipzen A."/>
            <person name="Barry K."/>
            <person name="Grigoriev I.V."/>
            <person name="Gunde-Cimerman N."/>
        </authorList>
    </citation>
    <scope>NUCLEOTIDE SEQUENCE [LARGE SCALE GENOMIC DNA]</scope>
    <source>
        <strain evidence="4 5">CBS 110374</strain>
    </source>
</reference>
<gene>
    <name evidence="4" type="ORF">M437DRAFT_57047</name>
</gene>
<keyword evidence="2" id="KW-0521">NADP</keyword>
<dbReference type="RefSeq" id="XP_040876484.1">
    <property type="nucleotide sequence ID" value="XM_041023155.1"/>
</dbReference>
<dbReference type="AlphaFoldDB" id="A0A074WAB4"/>
<evidence type="ECO:0000256" key="2">
    <source>
        <dbReference type="ARBA" id="ARBA00022857"/>
    </source>
</evidence>
<accession>A0A074WAB4</accession>
<comment type="similarity">
    <text evidence="1">Belongs to the short-chain dehydrogenases/reductases (SDR) family.</text>
</comment>
<dbReference type="InterPro" id="IPR036291">
    <property type="entry name" value="NAD(P)-bd_dom_sf"/>
</dbReference>